<dbReference type="Proteomes" id="UP001626537">
    <property type="component" value="Chromosome"/>
</dbReference>
<comment type="similarity">
    <text evidence="2">Belongs to the HPPK family.</text>
</comment>
<accession>A0ABZ0HZW7</accession>
<dbReference type="Gene3D" id="3.30.70.560">
    <property type="entry name" value="7,8-Dihydro-6-hydroxymethylpterin-pyrophosphokinase HPPK"/>
    <property type="match status" value="1"/>
</dbReference>
<evidence type="ECO:0000256" key="6">
    <source>
        <dbReference type="ARBA" id="ARBA00022741"/>
    </source>
</evidence>
<keyword evidence="5 14" id="KW-0808">Transferase</keyword>
<keyword evidence="9" id="KW-0289">Folate biosynthesis</keyword>
<keyword evidence="6" id="KW-0547">Nucleotide-binding</keyword>
<evidence type="ECO:0000256" key="2">
    <source>
        <dbReference type="ARBA" id="ARBA00005810"/>
    </source>
</evidence>
<dbReference type="GO" id="GO:0003848">
    <property type="term" value="F:2-amino-4-hydroxy-6-hydroxymethyldihydropteridine diphosphokinase activity"/>
    <property type="evidence" value="ECO:0007669"/>
    <property type="project" value="UniProtKB-EC"/>
</dbReference>
<comment type="function">
    <text evidence="10">Catalyzes the transfer of pyrophosphate from adenosine triphosphate (ATP) to 6-hydroxymethyl-7,8-dihydropterin, an enzymatic step in folate biosynthesis pathway.</text>
</comment>
<evidence type="ECO:0000256" key="10">
    <source>
        <dbReference type="ARBA" id="ARBA00029409"/>
    </source>
</evidence>
<dbReference type="PROSITE" id="PS00794">
    <property type="entry name" value="HPPK"/>
    <property type="match status" value="1"/>
</dbReference>
<evidence type="ECO:0000256" key="11">
    <source>
        <dbReference type="ARBA" id="ARBA00029766"/>
    </source>
</evidence>
<feature type="domain" description="7,8-dihydro-6-hydroxymethylpterin-pyrophosphokinase" evidence="13">
    <location>
        <begin position="88"/>
        <end position="99"/>
    </location>
</feature>
<sequence length="173" mass="18827">MTRCFIGLGANLGNSHKTLQQAADKLENLSSTRAAGRSCIYRSAPVGPPGQPDYLNAVVALDTELPPLTLLTSLQKLEQEAGRERSVRWGPRTLDLDILIYGDAVLESERLTIPHPRLFERNFVLAPLADIVGENWRLPDGSSVAMRLKACPTNELTLSTLNWAASSSEAMSA</sequence>
<gene>
    <name evidence="14" type="primary">folK</name>
    <name evidence="14" type="ORF">R0135_08635</name>
</gene>
<evidence type="ECO:0000256" key="3">
    <source>
        <dbReference type="ARBA" id="ARBA00013253"/>
    </source>
</evidence>
<evidence type="ECO:0000256" key="8">
    <source>
        <dbReference type="ARBA" id="ARBA00022840"/>
    </source>
</evidence>
<comment type="pathway">
    <text evidence="1">Cofactor biosynthesis; tetrahydrofolate biosynthesis; 2-amino-4-hydroxy-6-hydroxymethyl-7,8-dihydropteridine diphosphate from 7,8-dihydroneopterin triphosphate: step 4/4.</text>
</comment>
<dbReference type="InterPro" id="IPR035907">
    <property type="entry name" value="Hppk_sf"/>
</dbReference>
<evidence type="ECO:0000256" key="1">
    <source>
        <dbReference type="ARBA" id="ARBA00005051"/>
    </source>
</evidence>
<dbReference type="RefSeq" id="WP_407346418.1">
    <property type="nucleotide sequence ID" value="NZ_CP136864.1"/>
</dbReference>
<evidence type="ECO:0000256" key="7">
    <source>
        <dbReference type="ARBA" id="ARBA00022777"/>
    </source>
</evidence>
<dbReference type="SUPFAM" id="SSF55083">
    <property type="entry name" value="6-hydroxymethyl-7,8-dihydropterin pyrophosphokinase, HPPK"/>
    <property type="match status" value="1"/>
</dbReference>
<evidence type="ECO:0000256" key="4">
    <source>
        <dbReference type="ARBA" id="ARBA00016218"/>
    </source>
</evidence>
<dbReference type="PANTHER" id="PTHR43071">
    <property type="entry name" value="2-AMINO-4-HYDROXY-6-HYDROXYMETHYLDIHYDROPTERIDINE PYROPHOSPHOKINASE"/>
    <property type="match status" value="1"/>
</dbReference>
<dbReference type="CDD" id="cd00483">
    <property type="entry name" value="HPPK"/>
    <property type="match status" value="1"/>
</dbReference>
<dbReference type="PANTHER" id="PTHR43071:SF1">
    <property type="entry name" value="2-AMINO-4-HYDROXY-6-HYDROXYMETHYLDIHYDROPTERIDINE PYROPHOSPHOKINASE"/>
    <property type="match status" value="1"/>
</dbReference>
<keyword evidence="7" id="KW-0418">Kinase</keyword>
<dbReference type="InterPro" id="IPR000550">
    <property type="entry name" value="Hppk"/>
</dbReference>
<evidence type="ECO:0000313" key="14">
    <source>
        <dbReference type="EMBL" id="WOJ91860.1"/>
    </source>
</evidence>
<reference evidence="14 15" key="1">
    <citation type="submission" date="2023-10" db="EMBL/GenBank/DDBJ databases">
        <title>Two novel species belonging to the OM43/NOR5 clade.</title>
        <authorList>
            <person name="Park M."/>
        </authorList>
    </citation>
    <scope>NUCLEOTIDE SEQUENCE [LARGE SCALE GENOMIC DNA]</scope>
    <source>
        <strain evidence="14 15">IMCC43200</strain>
    </source>
</reference>
<evidence type="ECO:0000256" key="9">
    <source>
        <dbReference type="ARBA" id="ARBA00022909"/>
    </source>
</evidence>
<name>A0ABZ0HZW7_9GAMM</name>
<dbReference type="Pfam" id="PF01288">
    <property type="entry name" value="HPPK"/>
    <property type="match status" value="1"/>
</dbReference>
<evidence type="ECO:0000256" key="12">
    <source>
        <dbReference type="ARBA" id="ARBA00033413"/>
    </source>
</evidence>
<evidence type="ECO:0000313" key="15">
    <source>
        <dbReference type="Proteomes" id="UP001626537"/>
    </source>
</evidence>
<evidence type="ECO:0000256" key="5">
    <source>
        <dbReference type="ARBA" id="ARBA00022679"/>
    </source>
</evidence>
<protein>
    <recommendedName>
        <fullName evidence="4">2-amino-4-hydroxy-6-hydroxymethyldihydropteridine pyrophosphokinase</fullName>
        <ecNumber evidence="3">2.7.6.3</ecNumber>
    </recommendedName>
    <alternativeName>
        <fullName evidence="11">6-hydroxymethyl-7,8-dihydropterin pyrophosphokinase</fullName>
    </alternativeName>
    <alternativeName>
        <fullName evidence="12">7,8-dihydro-6-hydroxymethylpterin-pyrophosphokinase</fullName>
    </alternativeName>
</protein>
<keyword evidence="15" id="KW-1185">Reference proteome</keyword>
<organism evidence="14 15">
    <name type="scientific">Congregibacter variabilis</name>
    <dbReference type="NCBI Taxonomy" id="3081200"/>
    <lineage>
        <taxon>Bacteria</taxon>
        <taxon>Pseudomonadati</taxon>
        <taxon>Pseudomonadota</taxon>
        <taxon>Gammaproteobacteria</taxon>
        <taxon>Cellvibrionales</taxon>
        <taxon>Halieaceae</taxon>
        <taxon>Congregibacter</taxon>
    </lineage>
</organism>
<dbReference type="EC" id="2.7.6.3" evidence="3"/>
<keyword evidence="8" id="KW-0067">ATP-binding</keyword>
<dbReference type="NCBIfam" id="TIGR01498">
    <property type="entry name" value="folK"/>
    <property type="match status" value="1"/>
</dbReference>
<evidence type="ECO:0000259" key="13">
    <source>
        <dbReference type="PROSITE" id="PS00794"/>
    </source>
</evidence>
<proteinExistence type="inferred from homology"/>
<dbReference type="EMBL" id="CP136864">
    <property type="protein sequence ID" value="WOJ91860.1"/>
    <property type="molecule type" value="Genomic_DNA"/>
</dbReference>